<dbReference type="InterPro" id="IPR035979">
    <property type="entry name" value="RBD_domain_sf"/>
</dbReference>
<evidence type="ECO:0000256" key="20">
    <source>
        <dbReference type="ARBA" id="ARBA00062124"/>
    </source>
</evidence>
<evidence type="ECO:0000256" key="11">
    <source>
        <dbReference type="ARBA" id="ARBA00022843"/>
    </source>
</evidence>
<keyword evidence="5" id="KW-1017">Isopeptide bond</keyword>
<keyword evidence="12 22" id="KW-0694">RNA-binding</keyword>
<keyword evidence="4" id="KW-0158">Chromosome</keyword>
<evidence type="ECO:0000256" key="7">
    <source>
        <dbReference type="ARBA" id="ARBA00022664"/>
    </source>
</evidence>
<keyword evidence="26" id="KW-1185">Reference proteome</keyword>
<evidence type="ECO:0000256" key="6">
    <source>
        <dbReference type="ARBA" id="ARBA00022553"/>
    </source>
</evidence>
<keyword evidence="17" id="KW-0508">mRNA splicing</keyword>
<dbReference type="InterPro" id="IPR034392">
    <property type="entry name" value="TatSF1-like_RRM1"/>
</dbReference>
<dbReference type="EnsemblMetazoa" id="tetur02g04680.1">
    <property type="protein sequence ID" value="tetur02g04680.1"/>
    <property type="gene ID" value="tetur02g04680"/>
</dbReference>
<dbReference type="Pfam" id="PF00076">
    <property type="entry name" value="RRM_1"/>
    <property type="match status" value="2"/>
</dbReference>
<proteinExistence type="inferred from homology"/>
<dbReference type="Proteomes" id="UP000015104">
    <property type="component" value="Unassembled WGS sequence"/>
</dbReference>
<keyword evidence="18" id="KW-0234">DNA repair</keyword>
<evidence type="ECO:0000313" key="25">
    <source>
        <dbReference type="EnsemblMetazoa" id="tetur02g04680.1"/>
    </source>
</evidence>
<dbReference type="GO" id="GO:0006281">
    <property type="term" value="P:DNA repair"/>
    <property type="evidence" value="ECO:0007669"/>
    <property type="project" value="UniProtKB-KW"/>
</dbReference>
<evidence type="ECO:0000256" key="4">
    <source>
        <dbReference type="ARBA" id="ARBA00022454"/>
    </source>
</evidence>
<evidence type="ECO:0000256" key="12">
    <source>
        <dbReference type="ARBA" id="ARBA00022884"/>
    </source>
</evidence>
<evidence type="ECO:0000256" key="17">
    <source>
        <dbReference type="ARBA" id="ARBA00023187"/>
    </source>
</evidence>
<sequence length="418" mass="48361">MNKILLGSKSVDEDEIKVGKENRLINPAPKNSDNFTKEISTQAEETQLTQRKTDGAHFPRKVSLISSPANFKTLQQNQANKDGFLPVYIYSFVISLHHYAYALLPLFSLIFFAVIGSFVQYNFLIPFLASQLVRIVHAFYNSPNGLAIKFTDVVSAIISHLIIFCTFYIPAKKEPGWFEVEDDFNTHVYVSNLPLDTTEEEFITLMKKYGLLMKDPETGKFKIKMYTDKEGKFKGDALCSYIKVESVELALQLLDGDTFKNNVITCERAQFQLKGDYDPKRKPKMQNKMKKKLKKKVDRLFDWRPEKLPGERAHREKTVVIKNLFDPKEFDETPEAIFEYKEDVMEECSNKCGPVKKIQLFDKHPEGVVSVTFEDHDAADKCIELMEGRWYAKRKLSASHWDGRTKYKKEEQLLEEPE</sequence>
<comment type="subunit">
    <text evidence="20">Component of the 17S U2 SnRNP complex, a ribonucleoprotein complex that contains small nuclear RNA (snRNA) U2 and a number of specific proteins. Within the 17S U2 SnRNP complex, interacts (via UHM region) directly with SF3B1. Component of a complex which is at least composed of HTATSF1/Tat-SF1, the P-TEFb complex components CDK9 and CCNT1, RNA polymerase II, SUPT5H, and NCL/nucleolin. Interacts with GTF2F2/RAP30 and POLR2A. Interacts with TCERG1/CA150. Interacts with (poly-ADP-ribosylated) RPA1; promoting HTATSF1 recruitment to DNA damage sites. Interacts (when phosphorylated) with TOPBP1; promoting recruitment of TOPBP1 to DNA damage sites during S-phase.</text>
</comment>
<accession>T1JVI0</accession>
<dbReference type="PANTHER" id="PTHR15608:SF0">
    <property type="entry name" value="HIV TAT-SPECIFIC FACTOR 1"/>
    <property type="match status" value="1"/>
</dbReference>
<dbReference type="FunFam" id="3.30.70.330:FF:000202">
    <property type="entry name" value="HIV Tat-specific factor 1"/>
    <property type="match status" value="1"/>
</dbReference>
<feature type="domain" description="RRM" evidence="24">
    <location>
        <begin position="317"/>
        <end position="403"/>
    </location>
</feature>
<reference evidence="26" key="1">
    <citation type="submission" date="2011-08" db="EMBL/GenBank/DDBJ databases">
        <authorList>
            <person name="Rombauts S."/>
        </authorList>
    </citation>
    <scope>NUCLEOTIDE SEQUENCE</scope>
    <source>
        <strain evidence="26">London</strain>
    </source>
</reference>
<evidence type="ECO:0000259" key="24">
    <source>
        <dbReference type="PROSITE" id="PS50102"/>
    </source>
</evidence>
<dbReference type="GO" id="GO:0005686">
    <property type="term" value="C:U2 snRNP"/>
    <property type="evidence" value="ECO:0007669"/>
    <property type="project" value="TreeGrafter"/>
</dbReference>
<dbReference type="InterPro" id="IPR034393">
    <property type="entry name" value="TatSF1-like"/>
</dbReference>
<keyword evidence="8" id="KW-0747">Spliceosome</keyword>
<dbReference type="SMART" id="SM00360">
    <property type="entry name" value="RRM"/>
    <property type="match status" value="2"/>
</dbReference>
<feature type="domain" description="RRM" evidence="24">
    <location>
        <begin position="186"/>
        <end position="271"/>
    </location>
</feature>
<evidence type="ECO:0000313" key="26">
    <source>
        <dbReference type="Proteomes" id="UP000015104"/>
    </source>
</evidence>
<evidence type="ECO:0000256" key="8">
    <source>
        <dbReference type="ARBA" id="ARBA00022728"/>
    </source>
</evidence>
<dbReference type="STRING" id="32264.T1JVI0"/>
<comment type="subcellular location">
    <subcellularLocation>
        <location evidence="2">Chromosome</location>
    </subcellularLocation>
    <subcellularLocation>
        <location evidence="1">Nucleus</location>
    </subcellularLocation>
</comment>
<dbReference type="SUPFAM" id="SSF54928">
    <property type="entry name" value="RNA-binding domain, RBD"/>
    <property type="match status" value="1"/>
</dbReference>
<dbReference type="InterPro" id="IPR000504">
    <property type="entry name" value="RRM_dom"/>
</dbReference>
<keyword evidence="14" id="KW-0805">Transcription regulation</keyword>
<dbReference type="Gene3D" id="3.30.70.330">
    <property type="match status" value="2"/>
</dbReference>
<keyword evidence="16" id="KW-0804">Transcription</keyword>
<organism evidence="25 26">
    <name type="scientific">Tetranychus urticae</name>
    <name type="common">Two-spotted spider mite</name>
    <dbReference type="NCBI Taxonomy" id="32264"/>
    <lineage>
        <taxon>Eukaryota</taxon>
        <taxon>Metazoa</taxon>
        <taxon>Ecdysozoa</taxon>
        <taxon>Arthropoda</taxon>
        <taxon>Chelicerata</taxon>
        <taxon>Arachnida</taxon>
        <taxon>Acari</taxon>
        <taxon>Acariformes</taxon>
        <taxon>Trombidiformes</taxon>
        <taxon>Prostigmata</taxon>
        <taxon>Eleutherengona</taxon>
        <taxon>Raphignathae</taxon>
        <taxon>Tetranychoidea</taxon>
        <taxon>Tetranychidae</taxon>
        <taxon>Tetranychus</taxon>
    </lineage>
</organism>
<feature type="transmembrane region" description="Helical" evidence="23">
    <location>
        <begin position="106"/>
        <end position="129"/>
    </location>
</feature>
<evidence type="ECO:0000256" key="3">
    <source>
        <dbReference type="ARBA" id="ARBA00007747"/>
    </source>
</evidence>
<reference evidence="25" key="2">
    <citation type="submission" date="2015-06" db="UniProtKB">
        <authorList>
            <consortium name="EnsemblMetazoa"/>
        </authorList>
    </citation>
    <scope>IDENTIFICATION</scope>
</reference>
<evidence type="ECO:0000256" key="1">
    <source>
        <dbReference type="ARBA" id="ARBA00004123"/>
    </source>
</evidence>
<dbReference type="PANTHER" id="PTHR15608">
    <property type="entry name" value="SPLICING FACTOR U2AF-ASSOCIATED PROTEIN 2"/>
    <property type="match status" value="1"/>
</dbReference>
<keyword evidence="7" id="KW-0507">mRNA processing</keyword>
<dbReference type="GO" id="GO:0000398">
    <property type="term" value="P:mRNA splicing, via spliceosome"/>
    <property type="evidence" value="ECO:0007669"/>
    <property type="project" value="InterPro"/>
</dbReference>
<keyword evidence="10" id="KW-0227">DNA damage</keyword>
<name>T1JVI0_TETUR</name>
<keyword evidence="23" id="KW-0812">Transmembrane</keyword>
<evidence type="ECO:0000256" key="16">
    <source>
        <dbReference type="ARBA" id="ARBA00023163"/>
    </source>
</evidence>
<evidence type="ECO:0000256" key="21">
    <source>
        <dbReference type="ARBA" id="ARBA00073773"/>
    </source>
</evidence>
<keyword evidence="19" id="KW-0539">Nucleus</keyword>
<evidence type="ECO:0000256" key="18">
    <source>
        <dbReference type="ARBA" id="ARBA00023204"/>
    </source>
</evidence>
<keyword evidence="9" id="KW-0677">Repeat</keyword>
<dbReference type="FunFam" id="3.30.70.330:FF:000105">
    <property type="entry name" value="HIV Tat-specific factor 1 homolog"/>
    <property type="match status" value="1"/>
</dbReference>
<keyword evidence="23" id="KW-0472">Membrane</keyword>
<keyword evidence="15" id="KW-0010">Activator</keyword>
<evidence type="ECO:0000256" key="23">
    <source>
        <dbReference type="SAM" id="Phobius"/>
    </source>
</evidence>
<dbReference type="GO" id="GO:0003723">
    <property type="term" value="F:RNA binding"/>
    <property type="evidence" value="ECO:0007669"/>
    <property type="project" value="UniProtKB-UniRule"/>
</dbReference>
<dbReference type="GO" id="GO:0005694">
    <property type="term" value="C:chromosome"/>
    <property type="evidence" value="ECO:0007669"/>
    <property type="project" value="UniProtKB-SubCell"/>
</dbReference>
<keyword evidence="6" id="KW-0597">Phosphoprotein</keyword>
<evidence type="ECO:0000256" key="10">
    <source>
        <dbReference type="ARBA" id="ARBA00022763"/>
    </source>
</evidence>
<dbReference type="InterPro" id="IPR012677">
    <property type="entry name" value="Nucleotide-bd_a/b_plait_sf"/>
</dbReference>
<dbReference type="GO" id="GO:0005684">
    <property type="term" value="C:U2-type spliceosomal complex"/>
    <property type="evidence" value="ECO:0007669"/>
    <property type="project" value="TreeGrafter"/>
</dbReference>
<evidence type="ECO:0000256" key="9">
    <source>
        <dbReference type="ARBA" id="ARBA00022737"/>
    </source>
</evidence>
<dbReference type="eggNOG" id="KOG1548">
    <property type="taxonomic scope" value="Eukaryota"/>
</dbReference>
<keyword evidence="11" id="KW-0832">Ubl conjugation</keyword>
<evidence type="ECO:0000256" key="5">
    <source>
        <dbReference type="ARBA" id="ARBA00022499"/>
    </source>
</evidence>
<keyword evidence="23" id="KW-1133">Transmembrane helix</keyword>
<dbReference type="EMBL" id="CAEY01000795">
    <property type="status" value="NOT_ANNOTATED_CDS"/>
    <property type="molecule type" value="Genomic_DNA"/>
</dbReference>
<dbReference type="CDD" id="cd12282">
    <property type="entry name" value="RRM2_TatSF1_like"/>
    <property type="match status" value="1"/>
</dbReference>
<evidence type="ECO:0000256" key="15">
    <source>
        <dbReference type="ARBA" id="ARBA00023159"/>
    </source>
</evidence>
<dbReference type="CDD" id="cd12281">
    <property type="entry name" value="RRM1_TatSF1_like"/>
    <property type="match status" value="1"/>
</dbReference>
<protein>
    <recommendedName>
        <fullName evidence="21">17S U2 SnRNP complex component HTATSF1</fullName>
    </recommendedName>
</protein>
<comment type="similarity">
    <text evidence="3">Belongs to the HTATSF1 family.</text>
</comment>
<evidence type="ECO:0000256" key="13">
    <source>
        <dbReference type="ARBA" id="ARBA00022990"/>
    </source>
</evidence>
<keyword evidence="13" id="KW-0007">Acetylation</keyword>
<dbReference type="PROSITE" id="PS50102">
    <property type="entry name" value="RRM"/>
    <property type="match status" value="2"/>
</dbReference>
<evidence type="ECO:0000256" key="22">
    <source>
        <dbReference type="PROSITE-ProRule" id="PRU00176"/>
    </source>
</evidence>
<evidence type="ECO:0000256" key="14">
    <source>
        <dbReference type="ARBA" id="ARBA00023015"/>
    </source>
</evidence>
<evidence type="ECO:0000256" key="2">
    <source>
        <dbReference type="ARBA" id="ARBA00004286"/>
    </source>
</evidence>
<dbReference type="HOGENOM" id="CLU_026945_0_0_1"/>
<evidence type="ECO:0000256" key="19">
    <source>
        <dbReference type="ARBA" id="ARBA00023242"/>
    </source>
</evidence>
<dbReference type="AlphaFoldDB" id="T1JVI0"/>